<protein>
    <recommendedName>
        <fullName evidence="2">Pyrrolo-quinoline quinone repeat domain-containing protein</fullName>
    </recommendedName>
</protein>
<gene>
    <name evidence="3" type="ORF">GA0074704_2287</name>
</gene>
<organism evidence="3 4">
    <name type="scientific">Micromonospora siamensis</name>
    <dbReference type="NCBI Taxonomy" id="299152"/>
    <lineage>
        <taxon>Bacteria</taxon>
        <taxon>Bacillati</taxon>
        <taxon>Actinomycetota</taxon>
        <taxon>Actinomycetes</taxon>
        <taxon>Micromonosporales</taxon>
        <taxon>Micromonosporaceae</taxon>
        <taxon>Micromonospora</taxon>
    </lineage>
</organism>
<dbReference type="EMBL" id="LT607751">
    <property type="protein sequence ID" value="SCG49098.1"/>
    <property type="molecule type" value="Genomic_DNA"/>
</dbReference>
<feature type="domain" description="Pyrrolo-quinoline quinone repeat" evidence="2">
    <location>
        <begin position="177"/>
        <end position="318"/>
    </location>
</feature>
<reference evidence="3 4" key="1">
    <citation type="submission" date="2016-06" db="EMBL/GenBank/DDBJ databases">
        <authorList>
            <person name="Kjaerup R.B."/>
            <person name="Dalgaard T.S."/>
            <person name="Juul-Madsen H.R."/>
        </authorList>
    </citation>
    <scope>NUCLEOTIDE SEQUENCE [LARGE SCALE GENOMIC DNA]</scope>
    <source>
        <strain evidence="3 4">DSM 45097</strain>
    </source>
</reference>
<dbReference type="SUPFAM" id="SSF50998">
    <property type="entry name" value="Quinoprotein alcohol dehydrogenase-like"/>
    <property type="match status" value="1"/>
</dbReference>
<dbReference type="AlphaFoldDB" id="A0A1C5HT27"/>
<dbReference type="Pfam" id="PF13360">
    <property type="entry name" value="PQQ_2"/>
    <property type="match status" value="1"/>
</dbReference>
<accession>A0A1C5HT27</accession>
<evidence type="ECO:0000313" key="3">
    <source>
        <dbReference type="EMBL" id="SCG49098.1"/>
    </source>
</evidence>
<evidence type="ECO:0000259" key="2">
    <source>
        <dbReference type="Pfam" id="PF13360"/>
    </source>
</evidence>
<dbReference type="InterPro" id="IPR011047">
    <property type="entry name" value="Quinoprotein_ADH-like_sf"/>
</dbReference>
<name>A0A1C5HT27_9ACTN</name>
<evidence type="ECO:0000256" key="1">
    <source>
        <dbReference type="SAM" id="MobiDB-lite"/>
    </source>
</evidence>
<feature type="region of interest" description="Disordered" evidence="1">
    <location>
        <begin position="1"/>
        <end position="25"/>
    </location>
</feature>
<keyword evidence="4" id="KW-1185">Reference proteome</keyword>
<dbReference type="InterPro" id="IPR002372">
    <property type="entry name" value="PQQ_rpt_dom"/>
</dbReference>
<evidence type="ECO:0000313" key="4">
    <source>
        <dbReference type="Proteomes" id="UP000198210"/>
    </source>
</evidence>
<dbReference type="Proteomes" id="UP000198210">
    <property type="component" value="Chromosome I"/>
</dbReference>
<sequence>MTVIDLGELRDDPDEDRREPRPPRSVGRPLRLALVLALVLATVAGADAGRERLPALVPAPTGATPFLAAERLYVVEPGPDRQSPGTLVAYPLPAAGRRGPLRPAPLWRAGLPGRGEIFGALELAGTVVVTGTAVRDDTYLTAAFDRATGTLRWQQPGVAISGGRELLVQTGPAQGTTGTVRRVDPATGHALWSVPSSPDALHVGWRDDRVDRLVLVPTEGPVEVWDARSGRRLRAADLAPGALPQYQRAQIVDDLLLLLPDASTVIAYGLEKLDRRWQVDLPLVGYLTSCAALICALGQTGGIRALDRATGRTVWSDQRGQPVDERDGRLLVTEPGPPGAGPLRLVDAATGRVEADLGDWELVRRLRRDDPPVGVRRAGEDKVLVADLDLAAGAVGNLDVLVGATGDCQANPDVLLCSRDDGTFGLWQRER</sequence>
<dbReference type="Gene3D" id="2.130.10.10">
    <property type="entry name" value="YVTN repeat-like/Quinoprotein amine dehydrogenase"/>
    <property type="match status" value="1"/>
</dbReference>
<dbReference type="RefSeq" id="WP_172880521.1">
    <property type="nucleotide sequence ID" value="NZ_JBHLYF010000006.1"/>
</dbReference>
<proteinExistence type="predicted"/>
<feature type="compositionally biased region" description="Basic and acidic residues" evidence="1">
    <location>
        <begin position="7"/>
        <end position="22"/>
    </location>
</feature>
<dbReference type="InterPro" id="IPR015943">
    <property type="entry name" value="WD40/YVTN_repeat-like_dom_sf"/>
</dbReference>